<organism evidence="1 2">
    <name type="scientific">Phyllosticta capitalensis</name>
    <dbReference type="NCBI Taxonomy" id="121624"/>
    <lineage>
        <taxon>Eukaryota</taxon>
        <taxon>Fungi</taxon>
        <taxon>Dikarya</taxon>
        <taxon>Ascomycota</taxon>
        <taxon>Pezizomycotina</taxon>
        <taxon>Dothideomycetes</taxon>
        <taxon>Dothideomycetes incertae sedis</taxon>
        <taxon>Botryosphaeriales</taxon>
        <taxon>Phyllostictaceae</taxon>
        <taxon>Phyllosticta</taxon>
    </lineage>
</organism>
<comment type="caution">
    <text evidence="1">The sequence shown here is derived from an EMBL/GenBank/DDBJ whole genome shotgun (WGS) entry which is preliminary data.</text>
</comment>
<evidence type="ECO:0008006" key="3">
    <source>
        <dbReference type="Google" id="ProtNLM"/>
    </source>
</evidence>
<dbReference type="Proteomes" id="UP001492380">
    <property type="component" value="Unassembled WGS sequence"/>
</dbReference>
<reference evidence="1 2" key="1">
    <citation type="submission" date="2024-04" db="EMBL/GenBank/DDBJ databases">
        <title>Phyllosticta paracitricarpa is synonymous to the EU quarantine fungus P. citricarpa based on phylogenomic analyses.</title>
        <authorList>
            <consortium name="Lawrence Berkeley National Laboratory"/>
            <person name="Van Ingen-Buijs V.A."/>
            <person name="Van Westerhoven A.C."/>
            <person name="Haridas S."/>
            <person name="Skiadas P."/>
            <person name="Martin F."/>
            <person name="Groenewald J.Z."/>
            <person name="Crous P.W."/>
            <person name="Seidl M.F."/>
        </authorList>
    </citation>
    <scope>NUCLEOTIDE SEQUENCE [LARGE SCALE GENOMIC DNA]</scope>
    <source>
        <strain evidence="1 2">CBS 123374</strain>
    </source>
</reference>
<sequence length="141" mass="15933">MNVYFLFLSSALAPFERFFSCAWLARFMARLAGHTLLSRRLACVVAFSSSQRTARSQLMPRSGRWYIMAWRCASSSCNFLSSAQLSLSIFITKCHLCTAKRLSFSTQLLWLFSRATDVMADLIAAHNPRKTSSETTVLLCL</sequence>
<protein>
    <recommendedName>
        <fullName evidence="3">Secreted protein</fullName>
    </recommendedName>
</protein>
<gene>
    <name evidence="1" type="ORF">HDK90DRAFT_123246</name>
</gene>
<keyword evidence="2" id="KW-1185">Reference proteome</keyword>
<proteinExistence type="predicted"/>
<evidence type="ECO:0000313" key="1">
    <source>
        <dbReference type="EMBL" id="KAK8243439.1"/>
    </source>
</evidence>
<accession>A0ABR1YXL6</accession>
<name>A0ABR1YXL6_9PEZI</name>
<evidence type="ECO:0000313" key="2">
    <source>
        <dbReference type="Proteomes" id="UP001492380"/>
    </source>
</evidence>
<dbReference type="EMBL" id="JBBWRZ010000002">
    <property type="protein sequence ID" value="KAK8243439.1"/>
    <property type="molecule type" value="Genomic_DNA"/>
</dbReference>